<dbReference type="InterPro" id="IPR005829">
    <property type="entry name" value="Sugar_transporter_CS"/>
</dbReference>
<keyword evidence="3 5" id="KW-1133">Transmembrane helix</keyword>
<gene>
    <name evidence="7" type="ORF">OESDEN_18526</name>
</gene>
<evidence type="ECO:0000256" key="1">
    <source>
        <dbReference type="ARBA" id="ARBA00004141"/>
    </source>
</evidence>
<comment type="subcellular location">
    <subcellularLocation>
        <location evidence="1">Membrane</location>
        <topology evidence="1">Multi-pass membrane protein</topology>
    </subcellularLocation>
</comment>
<feature type="transmembrane region" description="Helical" evidence="5">
    <location>
        <begin position="52"/>
        <end position="72"/>
    </location>
</feature>
<dbReference type="OrthoDB" id="5296287at2759"/>
<accession>A0A0B1SD12</accession>
<name>A0A0B1SD12_OESDE</name>
<organism evidence="7 8">
    <name type="scientific">Oesophagostomum dentatum</name>
    <name type="common">Nodular worm</name>
    <dbReference type="NCBI Taxonomy" id="61180"/>
    <lineage>
        <taxon>Eukaryota</taxon>
        <taxon>Metazoa</taxon>
        <taxon>Ecdysozoa</taxon>
        <taxon>Nematoda</taxon>
        <taxon>Chromadorea</taxon>
        <taxon>Rhabditida</taxon>
        <taxon>Rhabditina</taxon>
        <taxon>Rhabditomorpha</taxon>
        <taxon>Strongyloidea</taxon>
        <taxon>Strongylidae</taxon>
        <taxon>Oesophagostomum</taxon>
    </lineage>
</organism>
<dbReference type="InterPro" id="IPR036259">
    <property type="entry name" value="MFS_trans_sf"/>
</dbReference>
<reference evidence="7 8" key="1">
    <citation type="submission" date="2014-03" db="EMBL/GenBank/DDBJ databases">
        <title>Draft genome of the hookworm Oesophagostomum dentatum.</title>
        <authorList>
            <person name="Mitreva M."/>
        </authorList>
    </citation>
    <scope>NUCLEOTIDE SEQUENCE [LARGE SCALE GENOMIC DNA]</scope>
    <source>
        <strain evidence="7 8">OD-Hann</strain>
    </source>
</reference>
<dbReference type="GO" id="GO:0016020">
    <property type="term" value="C:membrane"/>
    <property type="evidence" value="ECO:0007669"/>
    <property type="project" value="UniProtKB-SubCell"/>
</dbReference>
<keyword evidence="4 5" id="KW-0472">Membrane</keyword>
<dbReference type="AlphaFoldDB" id="A0A0B1SD12"/>
<evidence type="ECO:0000259" key="6">
    <source>
        <dbReference type="PROSITE" id="PS50850"/>
    </source>
</evidence>
<evidence type="ECO:0000313" key="8">
    <source>
        <dbReference type="Proteomes" id="UP000053660"/>
    </source>
</evidence>
<evidence type="ECO:0000256" key="2">
    <source>
        <dbReference type="ARBA" id="ARBA00022692"/>
    </source>
</evidence>
<dbReference type="InterPro" id="IPR020846">
    <property type="entry name" value="MFS_dom"/>
</dbReference>
<feature type="domain" description="Major facilitator superfamily (MFS) profile" evidence="6">
    <location>
        <begin position="1"/>
        <end position="119"/>
    </location>
</feature>
<dbReference type="InterPro" id="IPR005828">
    <property type="entry name" value="MFS_sugar_transport-like"/>
</dbReference>
<sequence length="119" mass="13378">MMTDPYTRPRLAPTWQLLLAIRFFVGLSVGGTLVVVCTFVMEMLLPKQRMALRAFFNWGVARLLLTLLCMVFPGWRQASIACALTALPALLIIIFVFPESPTWLHNKVVINLQSNSLVS</sequence>
<dbReference type="GO" id="GO:0022857">
    <property type="term" value="F:transmembrane transporter activity"/>
    <property type="evidence" value="ECO:0007669"/>
    <property type="project" value="InterPro"/>
</dbReference>
<dbReference type="EMBL" id="KN585580">
    <property type="protein sequence ID" value="KHJ81786.1"/>
    <property type="molecule type" value="Genomic_DNA"/>
</dbReference>
<feature type="transmembrane region" description="Helical" evidence="5">
    <location>
        <begin position="78"/>
        <end position="97"/>
    </location>
</feature>
<evidence type="ECO:0000313" key="7">
    <source>
        <dbReference type="EMBL" id="KHJ81786.1"/>
    </source>
</evidence>
<dbReference type="PANTHER" id="PTHR24064">
    <property type="entry name" value="SOLUTE CARRIER FAMILY 22 MEMBER"/>
    <property type="match status" value="1"/>
</dbReference>
<dbReference type="Proteomes" id="UP000053660">
    <property type="component" value="Unassembled WGS sequence"/>
</dbReference>
<dbReference type="Gene3D" id="1.20.1250.20">
    <property type="entry name" value="MFS general substrate transporter like domains"/>
    <property type="match status" value="1"/>
</dbReference>
<evidence type="ECO:0000256" key="5">
    <source>
        <dbReference type="SAM" id="Phobius"/>
    </source>
</evidence>
<keyword evidence="2 5" id="KW-0812">Transmembrane</keyword>
<keyword evidence="8" id="KW-1185">Reference proteome</keyword>
<dbReference type="SUPFAM" id="SSF103473">
    <property type="entry name" value="MFS general substrate transporter"/>
    <property type="match status" value="1"/>
</dbReference>
<dbReference type="PROSITE" id="PS00217">
    <property type="entry name" value="SUGAR_TRANSPORT_2"/>
    <property type="match status" value="1"/>
</dbReference>
<protein>
    <recommendedName>
        <fullName evidence="6">Major facilitator superfamily (MFS) profile domain-containing protein</fullName>
    </recommendedName>
</protein>
<proteinExistence type="predicted"/>
<dbReference type="PROSITE" id="PS50850">
    <property type="entry name" value="MFS"/>
    <property type="match status" value="1"/>
</dbReference>
<dbReference type="Pfam" id="PF00083">
    <property type="entry name" value="Sugar_tr"/>
    <property type="match status" value="1"/>
</dbReference>
<evidence type="ECO:0000256" key="3">
    <source>
        <dbReference type="ARBA" id="ARBA00022989"/>
    </source>
</evidence>
<feature type="transmembrane region" description="Helical" evidence="5">
    <location>
        <begin position="20"/>
        <end position="40"/>
    </location>
</feature>
<evidence type="ECO:0000256" key="4">
    <source>
        <dbReference type="ARBA" id="ARBA00023136"/>
    </source>
</evidence>